<sequence length="226" mass="25202">MELFLIRHGQSANNANPLVERHQDPPLTDIGAEQVVRLAEWAGPLGLTRIIASPFLRALHTAEELRRATGVPAEVWVDIHEQGGCCTGPDPTADLIADRYQGRPGMSDSEIRALYPEFQLPAELDHRGWWQSKPFESVADARRRAETVIERTQREFGHTDERIALVFHGMLKCLVLDAMFGGYVTEDDDITVPFNSSISKVVITPEGTQLDFYNGVDHLTAELLTS</sequence>
<dbReference type="SUPFAM" id="SSF53254">
    <property type="entry name" value="Phosphoglycerate mutase-like"/>
    <property type="match status" value="1"/>
</dbReference>
<dbReference type="Gene3D" id="3.40.50.1240">
    <property type="entry name" value="Phosphoglycerate mutase-like"/>
    <property type="match status" value="1"/>
</dbReference>
<dbReference type="Pfam" id="PF00300">
    <property type="entry name" value="His_Phos_1"/>
    <property type="match status" value="2"/>
</dbReference>
<organism evidence="3 4">
    <name type="scientific">Symmachiella dynata</name>
    <dbReference type="NCBI Taxonomy" id="2527995"/>
    <lineage>
        <taxon>Bacteria</taxon>
        <taxon>Pseudomonadati</taxon>
        <taxon>Planctomycetota</taxon>
        <taxon>Planctomycetia</taxon>
        <taxon>Planctomycetales</taxon>
        <taxon>Planctomycetaceae</taxon>
        <taxon>Symmachiella</taxon>
    </lineage>
</organism>
<keyword evidence="2" id="KW-0413">Isomerase</keyword>
<proteinExistence type="predicted"/>
<keyword evidence="4" id="KW-1185">Reference proteome</keyword>
<dbReference type="SMART" id="SM00855">
    <property type="entry name" value="PGAM"/>
    <property type="match status" value="1"/>
</dbReference>
<dbReference type="PANTHER" id="PTHR48100">
    <property type="entry name" value="BROAD-SPECIFICITY PHOSPHATASE YOR283W-RELATED"/>
    <property type="match status" value="1"/>
</dbReference>
<reference evidence="3 4" key="1">
    <citation type="submission" date="2019-02" db="EMBL/GenBank/DDBJ databases">
        <title>Deep-cultivation of Planctomycetes and their phenomic and genomic characterization uncovers novel biology.</title>
        <authorList>
            <person name="Wiegand S."/>
            <person name="Jogler M."/>
            <person name="Boedeker C."/>
            <person name="Pinto D."/>
            <person name="Vollmers J."/>
            <person name="Rivas-Marin E."/>
            <person name="Kohn T."/>
            <person name="Peeters S.H."/>
            <person name="Heuer A."/>
            <person name="Rast P."/>
            <person name="Oberbeckmann S."/>
            <person name="Bunk B."/>
            <person name="Jeske O."/>
            <person name="Meyerdierks A."/>
            <person name="Storesund J.E."/>
            <person name="Kallscheuer N."/>
            <person name="Luecker S."/>
            <person name="Lage O.M."/>
            <person name="Pohl T."/>
            <person name="Merkel B.J."/>
            <person name="Hornburger P."/>
            <person name="Mueller R.-W."/>
            <person name="Bruemmer F."/>
            <person name="Labrenz M."/>
            <person name="Spormann A.M."/>
            <person name="Op den Camp H."/>
            <person name="Overmann J."/>
            <person name="Amann R."/>
            <person name="Jetten M.S.M."/>
            <person name="Mascher T."/>
            <person name="Medema M.H."/>
            <person name="Devos D.P."/>
            <person name="Kaster A.-K."/>
            <person name="Ovreas L."/>
            <person name="Rohde M."/>
            <person name="Galperin M.Y."/>
            <person name="Jogler C."/>
        </authorList>
    </citation>
    <scope>NUCLEOTIDE SEQUENCE [LARGE SCALE GENOMIC DNA]</scope>
    <source>
        <strain evidence="3 4">Mal52</strain>
    </source>
</reference>
<dbReference type="PANTHER" id="PTHR48100:SF1">
    <property type="entry name" value="HISTIDINE PHOSPHATASE FAMILY PROTEIN-RELATED"/>
    <property type="match status" value="1"/>
</dbReference>
<evidence type="ECO:0000256" key="1">
    <source>
        <dbReference type="ARBA" id="ARBA00023152"/>
    </source>
</evidence>
<name>A0A517ZK07_9PLAN</name>
<dbReference type="EMBL" id="CP036276">
    <property type="protein sequence ID" value="QDU42805.1"/>
    <property type="molecule type" value="Genomic_DNA"/>
</dbReference>
<gene>
    <name evidence="3" type="ORF">Mal52_12730</name>
</gene>
<accession>A0A517ZK07</accession>
<dbReference type="InterPro" id="IPR013078">
    <property type="entry name" value="His_Pase_superF_clade-1"/>
</dbReference>
<dbReference type="GO" id="GO:0016791">
    <property type="term" value="F:phosphatase activity"/>
    <property type="evidence" value="ECO:0007669"/>
    <property type="project" value="TreeGrafter"/>
</dbReference>
<dbReference type="RefSeq" id="WP_145374811.1">
    <property type="nucleotide sequence ID" value="NZ_CP036276.1"/>
</dbReference>
<dbReference type="CDD" id="cd07067">
    <property type="entry name" value="HP_PGM_like"/>
    <property type="match status" value="1"/>
</dbReference>
<dbReference type="InterPro" id="IPR050275">
    <property type="entry name" value="PGM_Phosphatase"/>
</dbReference>
<dbReference type="InterPro" id="IPR001345">
    <property type="entry name" value="PG/BPGM_mutase_AS"/>
</dbReference>
<dbReference type="GO" id="GO:0005737">
    <property type="term" value="C:cytoplasm"/>
    <property type="evidence" value="ECO:0007669"/>
    <property type="project" value="TreeGrafter"/>
</dbReference>
<keyword evidence="1" id="KW-0324">Glycolysis</keyword>
<evidence type="ECO:0000313" key="3">
    <source>
        <dbReference type="EMBL" id="QDU42805.1"/>
    </source>
</evidence>
<protein>
    <submittedName>
        <fullName evidence="3">Phosphoglycerate mutase</fullName>
    </submittedName>
</protein>
<dbReference type="AlphaFoldDB" id="A0A517ZK07"/>
<evidence type="ECO:0000313" key="4">
    <source>
        <dbReference type="Proteomes" id="UP000319383"/>
    </source>
</evidence>
<dbReference type="Proteomes" id="UP000319383">
    <property type="component" value="Chromosome"/>
</dbReference>
<dbReference type="KEGG" id="sdyn:Mal52_12730"/>
<evidence type="ECO:0000256" key="2">
    <source>
        <dbReference type="ARBA" id="ARBA00023235"/>
    </source>
</evidence>
<dbReference type="PROSITE" id="PS00175">
    <property type="entry name" value="PG_MUTASE"/>
    <property type="match status" value="1"/>
</dbReference>
<dbReference type="InterPro" id="IPR029033">
    <property type="entry name" value="His_PPase_superfam"/>
</dbReference>